<name>L0DF98_SINAD</name>
<dbReference type="SUPFAM" id="SSF56112">
    <property type="entry name" value="Protein kinase-like (PK-like)"/>
    <property type="match status" value="1"/>
</dbReference>
<dbReference type="GO" id="GO:0004674">
    <property type="term" value="F:protein serine/threonine kinase activity"/>
    <property type="evidence" value="ECO:0007669"/>
    <property type="project" value="UniProtKB-KW"/>
</dbReference>
<dbReference type="CDD" id="cd14014">
    <property type="entry name" value="STKc_PknB_like"/>
    <property type="match status" value="1"/>
</dbReference>
<feature type="region of interest" description="Disordered" evidence="9">
    <location>
        <begin position="557"/>
        <end position="591"/>
    </location>
</feature>
<dbReference type="EMBL" id="CP003364">
    <property type="protein sequence ID" value="AGA28054.1"/>
    <property type="molecule type" value="Genomic_DNA"/>
</dbReference>
<evidence type="ECO:0000313" key="12">
    <source>
        <dbReference type="Proteomes" id="UP000010798"/>
    </source>
</evidence>
<dbReference type="PANTHER" id="PTHR43289">
    <property type="entry name" value="MITOGEN-ACTIVATED PROTEIN KINASE KINASE KINASE 20-RELATED"/>
    <property type="match status" value="1"/>
</dbReference>
<feature type="region of interest" description="Disordered" evidence="9">
    <location>
        <begin position="479"/>
        <end position="525"/>
    </location>
</feature>
<feature type="binding site" evidence="8">
    <location>
        <position position="105"/>
    </location>
    <ligand>
        <name>ATP</name>
        <dbReference type="ChEBI" id="CHEBI:30616"/>
    </ligand>
</feature>
<evidence type="ECO:0000256" key="4">
    <source>
        <dbReference type="ARBA" id="ARBA00022777"/>
    </source>
</evidence>
<gene>
    <name evidence="11" type="ordered locus">Sinac_3821</name>
</gene>
<keyword evidence="4 11" id="KW-0418">Kinase</keyword>
<dbReference type="RefSeq" id="WP_015247192.1">
    <property type="nucleotide sequence ID" value="NC_019892.1"/>
</dbReference>
<dbReference type="Gene3D" id="3.30.200.20">
    <property type="entry name" value="Phosphorylase Kinase, domain 1"/>
    <property type="match status" value="1"/>
</dbReference>
<evidence type="ECO:0000256" key="7">
    <source>
        <dbReference type="ARBA" id="ARBA00048679"/>
    </source>
</evidence>
<dbReference type="HOGENOM" id="CLU_308795_0_0_0"/>
<protein>
    <submittedName>
        <fullName evidence="11">Serine/threonine protein kinase</fullName>
    </submittedName>
</protein>
<feature type="region of interest" description="Disordered" evidence="9">
    <location>
        <begin position="343"/>
        <end position="389"/>
    </location>
</feature>
<comment type="catalytic activity">
    <reaction evidence="6">
        <text>L-threonyl-[protein] + ATP = O-phospho-L-threonyl-[protein] + ADP + H(+)</text>
        <dbReference type="Rhea" id="RHEA:46608"/>
        <dbReference type="Rhea" id="RHEA-COMP:11060"/>
        <dbReference type="Rhea" id="RHEA-COMP:11605"/>
        <dbReference type="ChEBI" id="CHEBI:15378"/>
        <dbReference type="ChEBI" id="CHEBI:30013"/>
        <dbReference type="ChEBI" id="CHEBI:30616"/>
        <dbReference type="ChEBI" id="CHEBI:61977"/>
        <dbReference type="ChEBI" id="CHEBI:456216"/>
        <dbReference type="EC" id="2.7.11.1"/>
    </reaction>
</comment>
<evidence type="ECO:0000313" key="11">
    <source>
        <dbReference type="EMBL" id="AGA28054.1"/>
    </source>
</evidence>
<proteinExistence type="predicted"/>
<keyword evidence="1 11" id="KW-0723">Serine/threonine-protein kinase</keyword>
<comment type="catalytic activity">
    <reaction evidence="7">
        <text>L-seryl-[protein] + ATP = O-phospho-L-seryl-[protein] + ADP + H(+)</text>
        <dbReference type="Rhea" id="RHEA:17989"/>
        <dbReference type="Rhea" id="RHEA-COMP:9863"/>
        <dbReference type="Rhea" id="RHEA-COMP:11604"/>
        <dbReference type="ChEBI" id="CHEBI:15378"/>
        <dbReference type="ChEBI" id="CHEBI:29999"/>
        <dbReference type="ChEBI" id="CHEBI:30616"/>
        <dbReference type="ChEBI" id="CHEBI:83421"/>
        <dbReference type="ChEBI" id="CHEBI:456216"/>
        <dbReference type="EC" id="2.7.11.1"/>
    </reaction>
</comment>
<dbReference type="OrthoDB" id="235649at2"/>
<feature type="compositionally biased region" description="Polar residues" evidence="9">
    <location>
        <begin position="366"/>
        <end position="376"/>
    </location>
</feature>
<dbReference type="InterPro" id="IPR000719">
    <property type="entry name" value="Prot_kinase_dom"/>
</dbReference>
<dbReference type="FunFam" id="3.30.200.20:FF:000035">
    <property type="entry name" value="Serine/threonine protein kinase Stk1"/>
    <property type="match status" value="1"/>
</dbReference>
<evidence type="ECO:0000256" key="1">
    <source>
        <dbReference type="ARBA" id="ARBA00022527"/>
    </source>
</evidence>
<keyword evidence="2" id="KW-0808">Transferase</keyword>
<accession>L0DF98</accession>
<feature type="domain" description="Protein kinase" evidence="10">
    <location>
        <begin position="76"/>
        <end position="338"/>
    </location>
</feature>
<dbReference type="KEGG" id="saci:Sinac_3821"/>
<dbReference type="Gene3D" id="1.10.510.10">
    <property type="entry name" value="Transferase(Phosphotransferase) domain 1"/>
    <property type="match status" value="1"/>
</dbReference>
<evidence type="ECO:0000256" key="6">
    <source>
        <dbReference type="ARBA" id="ARBA00047899"/>
    </source>
</evidence>
<dbReference type="GO" id="GO:0005524">
    <property type="term" value="F:ATP binding"/>
    <property type="evidence" value="ECO:0007669"/>
    <property type="project" value="UniProtKB-UniRule"/>
</dbReference>
<evidence type="ECO:0000256" key="2">
    <source>
        <dbReference type="ARBA" id="ARBA00022679"/>
    </source>
</evidence>
<organism evidence="11 12">
    <name type="scientific">Singulisphaera acidiphila (strain ATCC BAA-1392 / DSM 18658 / VKM B-2454 / MOB10)</name>
    <dbReference type="NCBI Taxonomy" id="886293"/>
    <lineage>
        <taxon>Bacteria</taxon>
        <taxon>Pseudomonadati</taxon>
        <taxon>Planctomycetota</taxon>
        <taxon>Planctomycetia</taxon>
        <taxon>Isosphaerales</taxon>
        <taxon>Isosphaeraceae</taxon>
        <taxon>Singulisphaera</taxon>
    </lineage>
</organism>
<evidence type="ECO:0000256" key="5">
    <source>
        <dbReference type="ARBA" id="ARBA00022840"/>
    </source>
</evidence>
<dbReference type="Pfam" id="PF00069">
    <property type="entry name" value="Pkinase"/>
    <property type="match status" value="1"/>
</dbReference>
<evidence type="ECO:0000259" key="10">
    <source>
        <dbReference type="PROSITE" id="PS50011"/>
    </source>
</evidence>
<sequence length="955" mass="101783">MVDPQTSRFWQASLQSRLIDVAELTACWKALPPEKQVADQLDRRLARQAVQAGLLTLWQAQQLLAGRSTGFKIDRYVLLDMIGQGGMGRVYLAKDSRLNRRVALKILSPERVNNPRAIARFQREARVGAQLQHENLVRIYDEGESDGKCYLVMEFIAGKTIGSMIAENGPLPPSTAARLTRQIAMGLEHAHQKGLIHRDVNPYNIMVTADGTAKLADLGLAIDLAEQAPVTRDGATVGTFDYISPEQARHSHSVDTRSDIYSLGCTLYQMLAGQVPFPSPSLPEKLFGHQAAEPESLTALVPEIPEGLVEVVRTMMRKLPEDRYPNPLEVARALEPFVGESIATLAHPGDGPELPGNDAQPHESTHSSTKVTTNRPEQPAPSKKTPAPDFDALIPAMSQTSDYDTQAQLLEGLVDFGAKSQPPAPPVRVQAQVPTPAPVPAPAPVAEIPPLDFTRIGQEATQKAEAKEDLSGLGLALDFGPEPPLSQGTAKAKPKPAVAPAPPQSERKTTPASTRTALEAKSPPRGWNRRLVLGGAALLLPIAVAGGLYASGVLGKASPPKVPPTAAPATATNNEGRTPGEDNPIPPPKEKGAELVKKEGPGIAVKAPDGSVSMEPDLKSAMQRAIGSRGHVLLNNREPLRLSGEAAAIKINGGPLYIRAAEGMQPVIEVEIKGAKPFLMTGVETPLTLVGVTIVAHYSEPGQGEAPPIIEAAGKVTLDRSAFKATGQAVGTRAVNAEGMSLTATGCWFEGFDRALDIAAFNGSAVTVRQCIIVKAKAGEPPSGWALRVRNKPGGSPNDKLGRRLVLDRCTVLGKGLIDLAGFSLQMPYQVEAKGCAVMADALLAWEPQPPDLPPSNKVLPWLGQDNLYDIQHGNAWVVLSPQGTPEFPDGPKDLDSWAKLVDESTPLAPPLKFRTDPTTLSESPSPHNFLVLAAERPVGADPDRVGPRTKASKP</sequence>
<reference evidence="11 12" key="1">
    <citation type="submission" date="2012-02" db="EMBL/GenBank/DDBJ databases">
        <title>Complete sequence of chromosome of Singulisphaera acidiphila DSM 18658.</title>
        <authorList>
            <consortium name="US DOE Joint Genome Institute (JGI-PGF)"/>
            <person name="Lucas S."/>
            <person name="Copeland A."/>
            <person name="Lapidus A."/>
            <person name="Glavina del Rio T."/>
            <person name="Dalin E."/>
            <person name="Tice H."/>
            <person name="Bruce D."/>
            <person name="Goodwin L."/>
            <person name="Pitluck S."/>
            <person name="Peters L."/>
            <person name="Ovchinnikova G."/>
            <person name="Chertkov O."/>
            <person name="Kyrpides N."/>
            <person name="Mavromatis K."/>
            <person name="Ivanova N."/>
            <person name="Brettin T."/>
            <person name="Detter J.C."/>
            <person name="Han C."/>
            <person name="Larimer F."/>
            <person name="Land M."/>
            <person name="Hauser L."/>
            <person name="Markowitz V."/>
            <person name="Cheng J.-F."/>
            <person name="Hugenholtz P."/>
            <person name="Woyke T."/>
            <person name="Wu D."/>
            <person name="Tindall B."/>
            <person name="Pomrenke H."/>
            <person name="Brambilla E."/>
            <person name="Klenk H.-P."/>
            <person name="Eisen J.A."/>
        </authorList>
    </citation>
    <scope>NUCLEOTIDE SEQUENCE [LARGE SCALE GENOMIC DNA]</scope>
    <source>
        <strain evidence="12">ATCC BAA-1392 / DSM 18658 / VKM B-2454 / MOB10</strain>
    </source>
</reference>
<dbReference type="PROSITE" id="PS50011">
    <property type="entry name" value="PROTEIN_KINASE_DOM"/>
    <property type="match status" value="1"/>
</dbReference>
<evidence type="ECO:0000256" key="9">
    <source>
        <dbReference type="SAM" id="MobiDB-lite"/>
    </source>
</evidence>
<dbReference type="InterPro" id="IPR017441">
    <property type="entry name" value="Protein_kinase_ATP_BS"/>
</dbReference>
<evidence type="ECO:0000256" key="3">
    <source>
        <dbReference type="ARBA" id="ARBA00022741"/>
    </source>
</evidence>
<dbReference type="STRING" id="886293.Sinac_3821"/>
<dbReference type="Proteomes" id="UP000010798">
    <property type="component" value="Chromosome"/>
</dbReference>
<dbReference type="InterPro" id="IPR011009">
    <property type="entry name" value="Kinase-like_dom_sf"/>
</dbReference>
<evidence type="ECO:0000256" key="8">
    <source>
        <dbReference type="PROSITE-ProRule" id="PRU10141"/>
    </source>
</evidence>
<dbReference type="eggNOG" id="COG0515">
    <property type="taxonomic scope" value="Bacteria"/>
</dbReference>
<dbReference type="PANTHER" id="PTHR43289:SF6">
    <property type="entry name" value="SERINE_THREONINE-PROTEIN KINASE NEKL-3"/>
    <property type="match status" value="1"/>
</dbReference>
<dbReference type="AlphaFoldDB" id="L0DF98"/>
<keyword evidence="12" id="KW-1185">Reference proteome</keyword>
<dbReference type="PROSITE" id="PS00107">
    <property type="entry name" value="PROTEIN_KINASE_ATP"/>
    <property type="match status" value="1"/>
</dbReference>
<feature type="region of interest" description="Disordered" evidence="9">
    <location>
        <begin position="934"/>
        <end position="955"/>
    </location>
</feature>
<keyword evidence="5 8" id="KW-0067">ATP-binding</keyword>
<keyword evidence="3 8" id="KW-0547">Nucleotide-binding</keyword>